<proteinExistence type="predicted"/>
<dbReference type="EMBL" id="JAVXUP010000510">
    <property type="protein sequence ID" value="KAK3026239.1"/>
    <property type="molecule type" value="Genomic_DNA"/>
</dbReference>
<evidence type="ECO:0000256" key="1">
    <source>
        <dbReference type="ARBA" id="ARBA00022737"/>
    </source>
</evidence>
<dbReference type="GO" id="GO:0003723">
    <property type="term" value="F:RNA binding"/>
    <property type="evidence" value="ECO:0007669"/>
    <property type="project" value="InterPro"/>
</dbReference>
<dbReference type="InterPro" id="IPR002885">
    <property type="entry name" value="PPR_rpt"/>
</dbReference>
<dbReference type="InterPro" id="IPR011990">
    <property type="entry name" value="TPR-like_helical_dom_sf"/>
</dbReference>
<evidence type="ECO:0000313" key="3">
    <source>
        <dbReference type="EMBL" id="KAK3026239.1"/>
    </source>
</evidence>
<dbReference type="PANTHER" id="PTHR24015">
    <property type="entry name" value="OS07G0578800 PROTEIN-RELATED"/>
    <property type="match status" value="1"/>
</dbReference>
<reference evidence="3" key="1">
    <citation type="submission" date="2022-12" db="EMBL/GenBank/DDBJ databases">
        <title>Draft genome assemblies for two species of Escallonia (Escalloniales).</title>
        <authorList>
            <person name="Chanderbali A."/>
            <person name="Dervinis C."/>
            <person name="Anghel I."/>
            <person name="Soltis D."/>
            <person name="Soltis P."/>
            <person name="Zapata F."/>
        </authorList>
    </citation>
    <scope>NUCLEOTIDE SEQUENCE</scope>
    <source>
        <strain evidence="3">UCBG64.0493</strain>
        <tissue evidence="3">Leaf</tissue>
    </source>
</reference>
<keyword evidence="1" id="KW-0677">Repeat</keyword>
<sequence>MRWPIEYTISSLSSHYRALLRSCARHCAIDSGEKLHAATITAGLLASPSSYLRNTILHMYAACGYVRAARKVFDEITQSQKDTVDWTTLVGCYVRTGLPANAISLFVEMHKHGVLPDDITFVCVFNACARLSDDLFGVQGHVYMIKMGWGSCVKACNAVMDTYVKCSLVSEARLVFDEMREKSVVSWTVLLEGVVKLEGLENGRLVFVEMPERNEVAWTIMIVSYAESGFSKEAFLLLGEMLFGSGLGLNYVTLCSLLSACTQSGDVKLGSWVLAKLLTRESFDSWHDLLGNALKNFEVKSLPPRLSELVFTVTVYCAWWERNKRCFRQQSKTTELLEKRIEQWAQCRAYSWKRLKKNDIKQNPLSKLWF</sequence>
<name>A0AA88WHB9_9ASTE</name>
<dbReference type="Pfam" id="PF01535">
    <property type="entry name" value="PPR"/>
    <property type="match status" value="3"/>
</dbReference>
<feature type="repeat" description="PPR" evidence="2">
    <location>
        <begin position="82"/>
        <end position="116"/>
    </location>
</feature>
<dbReference type="InterPro" id="IPR046960">
    <property type="entry name" value="PPR_At4g14850-like_plant"/>
</dbReference>
<evidence type="ECO:0000313" key="4">
    <source>
        <dbReference type="Proteomes" id="UP001188597"/>
    </source>
</evidence>
<evidence type="ECO:0000256" key="2">
    <source>
        <dbReference type="PROSITE-ProRule" id="PRU00708"/>
    </source>
</evidence>
<dbReference type="NCBIfam" id="TIGR00756">
    <property type="entry name" value="PPR"/>
    <property type="match status" value="2"/>
</dbReference>
<dbReference type="AlphaFoldDB" id="A0AA88WHB9"/>
<dbReference type="Pfam" id="PF13041">
    <property type="entry name" value="PPR_2"/>
    <property type="match status" value="1"/>
</dbReference>
<accession>A0AA88WHB9</accession>
<keyword evidence="4" id="KW-1185">Reference proteome</keyword>
<dbReference type="Gene3D" id="1.25.40.10">
    <property type="entry name" value="Tetratricopeptide repeat domain"/>
    <property type="match status" value="2"/>
</dbReference>
<evidence type="ECO:0008006" key="5">
    <source>
        <dbReference type="Google" id="ProtNLM"/>
    </source>
</evidence>
<dbReference type="Proteomes" id="UP001188597">
    <property type="component" value="Unassembled WGS sequence"/>
</dbReference>
<feature type="repeat" description="PPR" evidence="2">
    <location>
        <begin position="152"/>
        <end position="186"/>
    </location>
</feature>
<comment type="caution">
    <text evidence="3">The sequence shown here is derived from an EMBL/GenBank/DDBJ whole genome shotgun (WGS) entry which is preliminary data.</text>
</comment>
<protein>
    <recommendedName>
        <fullName evidence="5">Pentatricopeptide repeat-containing protein</fullName>
    </recommendedName>
</protein>
<organism evidence="3 4">
    <name type="scientific">Escallonia herrerae</name>
    <dbReference type="NCBI Taxonomy" id="1293975"/>
    <lineage>
        <taxon>Eukaryota</taxon>
        <taxon>Viridiplantae</taxon>
        <taxon>Streptophyta</taxon>
        <taxon>Embryophyta</taxon>
        <taxon>Tracheophyta</taxon>
        <taxon>Spermatophyta</taxon>
        <taxon>Magnoliopsida</taxon>
        <taxon>eudicotyledons</taxon>
        <taxon>Gunneridae</taxon>
        <taxon>Pentapetalae</taxon>
        <taxon>asterids</taxon>
        <taxon>campanulids</taxon>
        <taxon>Escalloniales</taxon>
        <taxon>Escalloniaceae</taxon>
        <taxon>Escallonia</taxon>
    </lineage>
</organism>
<dbReference type="PROSITE" id="PS51375">
    <property type="entry name" value="PPR"/>
    <property type="match status" value="2"/>
</dbReference>
<gene>
    <name evidence="3" type="ORF">RJ639_040524</name>
</gene>
<dbReference type="GO" id="GO:0009451">
    <property type="term" value="P:RNA modification"/>
    <property type="evidence" value="ECO:0007669"/>
    <property type="project" value="InterPro"/>
</dbReference>